<feature type="transmembrane region" description="Helical" evidence="1">
    <location>
        <begin position="52"/>
        <end position="69"/>
    </location>
</feature>
<accession>A0ABQ7FYD8</accession>
<evidence type="ECO:0000256" key="1">
    <source>
        <dbReference type="SAM" id="Phobius"/>
    </source>
</evidence>
<keyword evidence="1" id="KW-0472">Membrane</keyword>
<comment type="caution">
    <text evidence="2">The sequence shown here is derived from an EMBL/GenBank/DDBJ whole genome shotgun (WGS) entry which is preliminary data.</text>
</comment>
<evidence type="ECO:0000313" key="2">
    <source>
        <dbReference type="EMBL" id="KAF5827367.1"/>
    </source>
</evidence>
<dbReference type="Proteomes" id="UP000815325">
    <property type="component" value="Unassembled WGS sequence"/>
</dbReference>
<name>A0ABQ7FYD8_DUNSA</name>
<gene>
    <name evidence="2" type="ORF">DUNSADRAFT_783</name>
</gene>
<keyword evidence="1" id="KW-0812">Transmembrane</keyword>
<sequence>MGAAPSANKEGDGYYTQLENEAIRNAIPRGLEDEHARELKHKLQMCLMKNDWYFTAGGLAIGGLLTYFLKSSKPIGVAAVLAPAADWAYGRHVCKDCGDEYNEYRRQLTEHYREQAGALRRQIRGEQKTGAGD</sequence>
<protein>
    <submittedName>
        <fullName evidence="2">Uncharacterized protein</fullName>
    </submittedName>
</protein>
<keyword evidence="3" id="KW-1185">Reference proteome</keyword>
<organism evidence="2 3">
    <name type="scientific">Dunaliella salina</name>
    <name type="common">Green alga</name>
    <name type="synonym">Protococcus salinus</name>
    <dbReference type="NCBI Taxonomy" id="3046"/>
    <lineage>
        <taxon>Eukaryota</taxon>
        <taxon>Viridiplantae</taxon>
        <taxon>Chlorophyta</taxon>
        <taxon>core chlorophytes</taxon>
        <taxon>Chlorophyceae</taxon>
        <taxon>CS clade</taxon>
        <taxon>Chlamydomonadales</taxon>
        <taxon>Dunaliellaceae</taxon>
        <taxon>Dunaliella</taxon>
    </lineage>
</organism>
<proteinExistence type="predicted"/>
<keyword evidence="1" id="KW-1133">Transmembrane helix</keyword>
<evidence type="ECO:0000313" key="3">
    <source>
        <dbReference type="Proteomes" id="UP000815325"/>
    </source>
</evidence>
<reference evidence="2" key="1">
    <citation type="submission" date="2017-08" db="EMBL/GenBank/DDBJ databases">
        <authorList>
            <person name="Polle J.E."/>
            <person name="Barry K."/>
            <person name="Cushman J."/>
            <person name="Schmutz J."/>
            <person name="Tran D."/>
            <person name="Hathwaick L.T."/>
            <person name="Yim W.C."/>
            <person name="Jenkins J."/>
            <person name="Mckie-Krisberg Z.M."/>
            <person name="Prochnik S."/>
            <person name="Lindquist E."/>
            <person name="Dockter R.B."/>
            <person name="Adam C."/>
            <person name="Molina H."/>
            <person name="Bunkerborg J."/>
            <person name="Jin E."/>
            <person name="Buchheim M."/>
            <person name="Magnuson J."/>
        </authorList>
    </citation>
    <scope>NUCLEOTIDE SEQUENCE</scope>
    <source>
        <strain evidence="2">CCAP 19/18</strain>
    </source>
</reference>
<dbReference type="EMBL" id="MU070519">
    <property type="protein sequence ID" value="KAF5827367.1"/>
    <property type="molecule type" value="Genomic_DNA"/>
</dbReference>